<reference evidence="1 4" key="1">
    <citation type="journal article" date="2017" name="BMC Genomics">
        <title>Comparative and functional genomics of the Lactococcus lactis taxon; insights into evolution and niche adaptation.</title>
        <authorList>
            <person name="Kelleher P."/>
            <person name="Bottacini F."/>
            <person name="Mahony J."/>
            <person name="Kilcawley K.N."/>
            <person name="van Sinderen D."/>
        </authorList>
    </citation>
    <scope>NUCLEOTIDE SEQUENCE [LARGE SCALE GENOMIC DNA]</scope>
    <source>
        <strain evidence="1 4">JM3</strain>
    </source>
</reference>
<reference evidence="2 5" key="3">
    <citation type="submission" date="2020-12" db="EMBL/GenBank/DDBJ databases">
        <title>Complete genome sequence of lactococcus lactis subsp. cremoris strain EPSC and strain G3-2.</title>
        <authorList>
            <person name="Kita K."/>
            <person name="Ishikawa S."/>
        </authorList>
    </citation>
    <scope>NUCLEOTIDE SEQUENCE [LARGE SCALE GENOMIC DNA]</scope>
    <source>
        <strain evidence="2 5">EPSC</strain>
    </source>
</reference>
<reference evidence="3" key="2">
    <citation type="journal article" date="2020" name="Mol. Microbiol.">
        <title>The CWPS Rubik's cube: Linking diversity of cell wall polysaccharide structures with the encoded biosynthetic machinery of selected Lactococcus lactis strains.</title>
        <authorList>
            <person name="Mahony J."/>
            <person name="Frantzen C."/>
            <person name="Vinogradov E."/>
            <person name="Sadovskaya I."/>
            <person name="Theodorou I."/>
            <person name="Kelleher P."/>
            <person name="Chapot-Chartier M.P."/>
            <person name="Cambillau C."/>
            <person name="Holo H."/>
            <person name="van Sinderen D."/>
        </authorList>
    </citation>
    <scope>NUCLEOTIDE SEQUENCE</scope>
    <source>
        <strain evidence="3">1196</strain>
    </source>
</reference>
<dbReference type="Proteomes" id="UP000595253">
    <property type="component" value="Chromosome"/>
</dbReference>
<protein>
    <submittedName>
        <fullName evidence="2">Uncharacterized protein</fullName>
    </submittedName>
</protein>
<organism evidence="2 5">
    <name type="scientific">Lactococcus lactis subsp. cremoris</name>
    <name type="common">Streptococcus cremoris</name>
    <dbReference type="NCBI Taxonomy" id="1359"/>
    <lineage>
        <taxon>Bacteria</taxon>
        <taxon>Bacillati</taxon>
        <taxon>Bacillota</taxon>
        <taxon>Bacilli</taxon>
        <taxon>Lactobacillales</taxon>
        <taxon>Streptococcaceae</taxon>
        <taxon>Lactococcus</taxon>
    </lineage>
</organism>
<accession>A0A1V0NU48</accession>
<dbReference type="EMBL" id="AP024222">
    <property type="protein sequence ID" value="BCO05435.1"/>
    <property type="molecule type" value="Genomic_DNA"/>
</dbReference>
<dbReference type="Proteomes" id="UP000663552">
    <property type="component" value="Chromosome"/>
</dbReference>
<evidence type="ECO:0000313" key="5">
    <source>
        <dbReference type="Proteomes" id="UP000595253"/>
    </source>
</evidence>
<gene>
    <name evidence="3" type="ORF">LL1196_1596</name>
    <name evidence="2" type="ORF">LLC_06750</name>
    <name evidence="1" type="ORF">LLJM3_1711</name>
</gene>
<dbReference type="EMBL" id="CP015901">
    <property type="protein sequence ID" value="ARE23893.1"/>
    <property type="molecule type" value="Genomic_DNA"/>
</dbReference>
<dbReference type="RefSeq" id="WP_011676533.1">
    <property type="nucleotide sequence ID" value="NZ_AP018499.1"/>
</dbReference>
<evidence type="ECO:0000313" key="3">
    <source>
        <dbReference type="EMBL" id="QSD63217.1"/>
    </source>
</evidence>
<name>A0A1V0NU48_LACLC</name>
<dbReference type="Proteomes" id="UP000192161">
    <property type="component" value="Chromosome"/>
</dbReference>
<dbReference type="EMBL" id="CP032148">
    <property type="protein sequence ID" value="QSD63217.1"/>
    <property type="molecule type" value="Genomic_DNA"/>
</dbReference>
<evidence type="ECO:0000313" key="4">
    <source>
        <dbReference type="Proteomes" id="UP000192161"/>
    </source>
</evidence>
<evidence type="ECO:0000313" key="2">
    <source>
        <dbReference type="EMBL" id="BCO05435.1"/>
    </source>
</evidence>
<reference evidence="1" key="4">
    <citation type="submission" date="2023-04" db="EMBL/GenBank/DDBJ databases">
        <authorList>
            <person name="McDonnell B."/>
        </authorList>
    </citation>
    <scope>NUCLEOTIDE SEQUENCE</scope>
    <source>
        <strain evidence="1">JM3</strain>
    </source>
</reference>
<evidence type="ECO:0000313" key="1">
    <source>
        <dbReference type="EMBL" id="ARE23893.1"/>
    </source>
</evidence>
<proteinExistence type="predicted"/>
<dbReference type="AlphaFoldDB" id="A0A1V0NU48"/>
<sequence>MKWTEKYKCGFSNGLGYATVEFLFDEKESDELKLAFQAYDANLCPLPDASTWNKKWLKKQTDFLNSAISKDFIGEVWLDDVLVRSV</sequence>